<evidence type="ECO:0000256" key="4">
    <source>
        <dbReference type="ARBA" id="ARBA00022840"/>
    </source>
</evidence>
<evidence type="ECO:0000256" key="9">
    <source>
        <dbReference type="SAM" id="MobiDB-lite"/>
    </source>
</evidence>
<feature type="coiled-coil region" evidence="8">
    <location>
        <begin position="528"/>
        <end position="609"/>
    </location>
</feature>
<keyword evidence="8" id="KW-0175">Coiled coil</keyword>
<keyword evidence="5 7" id="KW-0694">RNA-binding</keyword>
<dbReference type="SUPFAM" id="SSF160443">
    <property type="entry name" value="SMR domain-like"/>
    <property type="match status" value="1"/>
</dbReference>
<dbReference type="PROSITE" id="PS50828">
    <property type="entry name" value="SMR"/>
    <property type="match status" value="1"/>
</dbReference>
<organism evidence="11 12">
    <name type="scientific">Candidatus Thermofonsia Clade 1 bacterium</name>
    <dbReference type="NCBI Taxonomy" id="2364210"/>
    <lineage>
        <taxon>Bacteria</taxon>
        <taxon>Bacillati</taxon>
        <taxon>Chloroflexota</taxon>
        <taxon>Candidatus Thermofontia</taxon>
        <taxon>Candidatus Thermofonsia Clade 1</taxon>
    </lineage>
</organism>
<sequence length="795" mass="88030">MVMDEKSAHVLELPKILEQLARYASFSGGAECIRALRPTSDLREALDWQRETSEAVALFQLRSDITLGGVRDVREAVGQAARGIILEPHTLLDIRGTLRRATTLKRTLTRLRSQFPTLAGIAERLEECAALQSEISRVLDDAGNVNDSASPKLAIIRRDMRVASERLQSRLQSLLTNVNYAKYLQEQLITQRNGRYVLPLRAEHKGKIPGIVHDQSSSGATLFIEPLVTVELNNAVRELQLAEEDEIRRILRELSALVSHEGDFIRRTVEVLAHLDLVFAKAHYAAQLRATAPKLVGFQPHADSSHPGCTIKLEGARHPLLDPERVVPIDLVLDEKTYILVITGPNTGGKTVALKTVGLLAMMAQCGLHIPANPGAELSVFEGIFADIGDEQSIEQSLSTFSAHMTNTIRILEQATPRSLVILDELGAGTDPTEGSALARAILLHLLERGITTLVTTHHPELKVFSQQQRGVRNASVEFDLQTLRPTYRLIVGIPGRSNALAIASRLGLPESIIETARSMIGVEELITDDLLDELQQTREETRRAREAALAQREEAERLVRELRERLEETEKERMDILAQARRVAERELESVRKEIRKLRHALQNAGQSAEAVKRLEAAAFDVQPNLETPSLSAPNLPVPEDEMPTYRLGETVWVLPLKAEGQITEIGATDVEVTVGRLRVRAKLDEIERRGKDGSAVREKRREKLPERGPSPGLELDLRGARVEESLERVEEYLDAAYLAGLPFVRIIHGKGTGALRKAIRQALDGHPLVSKYQRGDESEGGDGVTVVNLISMS</sequence>
<evidence type="ECO:0000256" key="7">
    <source>
        <dbReference type="HAMAP-Rule" id="MF_00092"/>
    </source>
</evidence>
<dbReference type="InterPro" id="IPR005747">
    <property type="entry name" value="MutS2"/>
</dbReference>
<dbReference type="NCBIfam" id="TIGR01069">
    <property type="entry name" value="mutS2"/>
    <property type="match status" value="1"/>
</dbReference>
<dbReference type="Gene3D" id="3.40.50.300">
    <property type="entry name" value="P-loop containing nucleotide triphosphate hydrolases"/>
    <property type="match status" value="1"/>
</dbReference>
<keyword evidence="3 7" id="KW-0378">Hydrolase</keyword>
<dbReference type="GO" id="GO:0030983">
    <property type="term" value="F:mismatched DNA binding"/>
    <property type="evidence" value="ECO:0007669"/>
    <property type="project" value="InterPro"/>
</dbReference>
<evidence type="ECO:0000256" key="3">
    <source>
        <dbReference type="ARBA" id="ARBA00022801"/>
    </source>
</evidence>
<feature type="region of interest" description="Disordered" evidence="9">
    <location>
        <begin position="690"/>
        <end position="715"/>
    </location>
</feature>
<comment type="function">
    <text evidence="7">Acts as a ribosome collision sensor, splitting the ribosome into its 2 subunits. Detects stalled/collided 70S ribosomes which it binds and splits by an ATP-hydrolysis driven conformational change. Acts upstream of the ribosome quality control system (RQC), a ribosome-associated complex that mediates the extraction of incompletely synthesized nascent chains from stalled ribosomes and their subsequent degradation. Probably generates substrates for RQC.</text>
</comment>
<dbReference type="Pfam" id="PF01713">
    <property type="entry name" value="Smr"/>
    <property type="match status" value="1"/>
</dbReference>
<dbReference type="InterPro" id="IPR045076">
    <property type="entry name" value="MutS"/>
</dbReference>
<dbReference type="Gene3D" id="3.30.1370.110">
    <property type="match status" value="1"/>
</dbReference>
<comment type="function">
    <text evidence="7">Endonuclease that is involved in the suppression of homologous recombination and thus may have a key role in the control of bacterial genetic diversity.</text>
</comment>
<dbReference type="InterPro" id="IPR007696">
    <property type="entry name" value="DNA_mismatch_repair_MutS_core"/>
</dbReference>
<dbReference type="PROSITE" id="PS00486">
    <property type="entry name" value="DNA_MISMATCH_REPAIR_2"/>
    <property type="match status" value="1"/>
</dbReference>
<dbReference type="EC" id="3.1.-.-" evidence="7"/>
<comment type="caution">
    <text evidence="11">The sequence shown here is derived from an EMBL/GenBank/DDBJ whole genome shotgun (WGS) entry which is preliminary data.</text>
</comment>
<evidence type="ECO:0000256" key="6">
    <source>
        <dbReference type="ARBA" id="ARBA00023125"/>
    </source>
</evidence>
<dbReference type="HAMAP" id="MF_00092">
    <property type="entry name" value="MutS2"/>
    <property type="match status" value="1"/>
</dbReference>
<evidence type="ECO:0000313" key="11">
    <source>
        <dbReference type="EMBL" id="PJF31062.1"/>
    </source>
</evidence>
<dbReference type="GO" id="GO:0140664">
    <property type="term" value="F:ATP-dependent DNA damage sensor activity"/>
    <property type="evidence" value="ECO:0007669"/>
    <property type="project" value="InterPro"/>
</dbReference>
<evidence type="ECO:0000256" key="8">
    <source>
        <dbReference type="SAM" id="Coils"/>
    </source>
</evidence>
<dbReference type="AlphaFoldDB" id="A0A2M8P0J2"/>
<dbReference type="InterPro" id="IPR036187">
    <property type="entry name" value="DNA_mismatch_repair_MutS_sf"/>
</dbReference>
<dbReference type="GO" id="GO:0043023">
    <property type="term" value="F:ribosomal large subunit binding"/>
    <property type="evidence" value="ECO:0007669"/>
    <property type="project" value="UniProtKB-UniRule"/>
</dbReference>
<name>A0A2M8P0J2_9CHLR</name>
<dbReference type="SUPFAM" id="SSF52540">
    <property type="entry name" value="P-loop containing nucleoside triphosphate hydrolases"/>
    <property type="match status" value="1"/>
</dbReference>
<dbReference type="SUPFAM" id="SSF48334">
    <property type="entry name" value="DNA repair protein MutS, domain III"/>
    <property type="match status" value="1"/>
</dbReference>
<evidence type="ECO:0000259" key="10">
    <source>
        <dbReference type="PROSITE" id="PS50828"/>
    </source>
</evidence>
<dbReference type="InterPro" id="IPR000432">
    <property type="entry name" value="DNA_mismatch_repair_MutS_C"/>
</dbReference>
<keyword evidence="7 11" id="KW-0255">Endonuclease</keyword>
<dbReference type="InterPro" id="IPR036063">
    <property type="entry name" value="Smr_dom_sf"/>
</dbReference>
<dbReference type="GO" id="GO:0072344">
    <property type="term" value="P:rescue of stalled ribosome"/>
    <property type="evidence" value="ECO:0007669"/>
    <property type="project" value="UniProtKB-UniRule"/>
</dbReference>
<dbReference type="SMART" id="SM00534">
    <property type="entry name" value="MUTSac"/>
    <property type="match status" value="1"/>
</dbReference>
<feature type="compositionally biased region" description="Basic and acidic residues" evidence="9">
    <location>
        <begin position="690"/>
        <end position="708"/>
    </location>
</feature>
<gene>
    <name evidence="7" type="primary">mutS2</name>
    <name evidence="7" type="synonym">rqcU</name>
    <name evidence="11" type="ORF">CUN51_06175</name>
</gene>
<dbReference type="GO" id="GO:0016887">
    <property type="term" value="F:ATP hydrolysis activity"/>
    <property type="evidence" value="ECO:0007669"/>
    <property type="project" value="InterPro"/>
</dbReference>
<feature type="domain" description="Smr" evidence="10">
    <location>
        <begin position="717"/>
        <end position="792"/>
    </location>
</feature>
<evidence type="ECO:0000313" key="12">
    <source>
        <dbReference type="Proteomes" id="UP000228921"/>
    </source>
</evidence>
<dbReference type="InterPro" id="IPR027417">
    <property type="entry name" value="P-loop_NTPase"/>
</dbReference>
<dbReference type="FunFam" id="3.40.50.300:FF:000830">
    <property type="entry name" value="Endonuclease MutS2"/>
    <property type="match status" value="1"/>
</dbReference>
<feature type="binding site" evidence="7">
    <location>
        <begin position="344"/>
        <end position="351"/>
    </location>
    <ligand>
        <name>ATP</name>
        <dbReference type="ChEBI" id="CHEBI:30616"/>
    </ligand>
</feature>
<dbReference type="Pfam" id="PF00488">
    <property type="entry name" value="MutS_V"/>
    <property type="match status" value="1"/>
</dbReference>
<dbReference type="CDD" id="cd03280">
    <property type="entry name" value="ABC_MutS2"/>
    <property type="match status" value="1"/>
</dbReference>
<keyword evidence="2 7" id="KW-0547">Nucleotide-binding</keyword>
<dbReference type="PANTHER" id="PTHR48466:SF2">
    <property type="entry name" value="OS10G0509000 PROTEIN"/>
    <property type="match status" value="1"/>
</dbReference>
<comment type="subunit">
    <text evidence="7">Homodimer. Binds to stalled ribosomes, contacting rRNA.</text>
</comment>
<protein>
    <recommendedName>
        <fullName evidence="7">Endonuclease MutS2</fullName>
        <ecNumber evidence="7">3.1.-.-</ecNumber>
    </recommendedName>
    <alternativeName>
        <fullName evidence="7">Ribosome-associated protein quality control-upstream factor</fullName>
        <shortName evidence="7">RQC-upstream factor</shortName>
        <shortName evidence="7">RqcU</shortName>
        <ecNumber evidence="7">3.6.4.-</ecNumber>
    </alternativeName>
</protein>
<proteinExistence type="inferred from homology"/>
<keyword evidence="1 7" id="KW-0699">rRNA-binding</keyword>
<reference evidence="11 12" key="1">
    <citation type="submission" date="2017-11" db="EMBL/GenBank/DDBJ databases">
        <title>Evolution of Phototrophy in the Chloroflexi Phylum Driven by Horizontal Gene Transfer.</title>
        <authorList>
            <person name="Ward L.M."/>
            <person name="Hemp J."/>
            <person name="Shih P.M."/>
            <person name="Mcglynn S.E."/>
            <person name="Fischer W."/>
        </authorList>
    </citation>
    <scope>NUCLEOTIDE SEQUENCE [LARGE SCALE GENOMIC DNA]</scope>
    <source>
        <strain evidence="11">CP2_2F</strain>
    </source>
</reference>
<dbReference type="GO" id="GO:0006298">
    <property type="term" value="P:mismatch repair"/>
    <property type="evidence" value="ECO:0007669"/>
    <property type="project" value="InterPro"/>
</dbReference>
<dbReference type="SMART" id="SM00533">
    <property type="entry name" value="MUTSd"/>
    <property type="match status" value="1"/>
</dbReference>
<evidence type="ECO:0000256" key="2">
    <source>
        <dbReference type="ARBA" id="ARBA00022741"/>
    </source>
</evidence>
<dbReference type="Proteomes" id="UP000228921">
    <property type="component" value="Unassembled WGS sequence"/>
</dbReference>
<dbReference type="SMART" id="SM00463">
    <property type="entry name" value="SMR"/>
    <property type="match status" value="1"/>
</dbReference>
<dbReference type="EC" id="3.6.4.-" evidence="7"/>
<dbReference type="PIRSF" id="PIRSF005814">
    <property type="entry name" value="MutS_YshD"/>
    <property type="match status" value="1"/>
</dbReference>
<keyword evidence="4 7" id="KW-0067">ATP-binding</keyword>
<dbReference type="GO" id="GO:0019843">
    <property type="term" value="F:rRNA binding"/>
    <property type="evidence" value="ECO:0007669"/>
    <property type="project" value="UniProtKB-UniRule"/>
</dbReference>
<dbReference type="EMBL" id="PGTK01000005">
    <property type="protein sequence ID" value="PJF31062.1"/>
    <property type="molecule type" value="Genomic_DNA"/>
</dbReference>
<dbReference type="GO" id="GO:0004519">
    <property type="term" value="F:endonuclease activity"/>
    <property type="evidence" value="ECO:0007669"/>
    <property type="project" value="UniProtKB-UniRule"/>
</dbReference>
<dbReference type="GO" id="GO:0005524">
    <property type="term" value="F:ATP binding"/>
    <property type="evidence" value="ECO:0007669"/>
    <property type="project" value="UniProtKB-UniRule"/>
</dbReference>
<dbReference type="InterPro" id="IPR002625">
    <property type="entry name" value="Smr_dom"/>
</dbReference>
<dbReference type="GO" id="GO:0045910">
    <property type="term" value="P:negative regulation of DNA recombination"/>
    <property type="evidence" value="ECO:0007669"/>
    <property type="project" value="InterPro"/>
</dbReference>
<keyword evidence="6 7" id="KW-0238">DNA-binding</keyword>
<accession>A0A2M8P0J2</accession>
<comment type="similarity">
    <text evidence="7">Belongs to the DNA mismatch repair MutS family. MutS2 subfamily.</text>
</comment>
<evidence type="ECO:0000256" key="5">
    <source>
        <dbReference type="ARBA" id="ARBA00022884"/>
    </source>
</evidence>
<evidence type="ECO:0000256" key="1">
    <source>
        <dbReference type="ARBA" id="ARBA00022730"/>
    </source>
</evidence>
<dbReference type="PANTHER" id="PTHR48466">
    <property type="entry name" value="OS10G0509000 PROTEIN-RELATED"/>
    <property type="match status" value="1"/>
</dbReference>
<keyword evidence="7" id="KW-0540">Nuclease</keyword>